<accession>A0AAV0C3J0</accession>
<reference evidence="2" key="1">
    <citation type="submission" date="2022-07" db="EMBL/GenBank/DDBJ databases">
        <authorList>
            <person name="Macas J."/>
            <person name="Novak P."/>
            <person name="Neumann P."/>
        </authorList>
    </citation>
    <scope>NUCLEOTIDE SEQUENCE</scope>
</reference>
<protein>
    <submittedName>
        <fullName evidence="2">Uncharacterized protein</fullName>
    </submittedName>
</protein>
<evidence type="ECO:0000313" key="2">
    <source>
        <dbReference type="EMBL" id="CAH9060020.1"/>
    </source>
</evidence>
<keyword evidence="3" id="KW-1185">Reference proteome</keyword>
<sequence>MALDVGRLAADKEIDTELNDVPTDAPEPVDGGYRQKQSIQPFSDADNICFQTLSISDRTVKQNCLKQKHLKSQWMRDSPNASWGKEVRLSEKHFSRKCLQQECLKFKDNEDVRQQYKLWKAEDNGGRKDVWRPPRKLVGVVTHCPASGGSRKYVYWGNK</sequence>
<name>A0AAV0C3J0_9ASTE</name>
<evidence type="ECO:0000256" key="1">
    <source>
        <dbReference type="SAM" id="MobiDB-lite"/>
    </source>
</evidence>
<organism evidence="2 3">
    <name type="scientific">Cuscuta epithymum</name>
    <dbReference type="NCBI Taxonomy" id="186058"/>
    <lineage>
        <taxon>Eukaryota</taxon>
        <taxon>Viridiplantae</taxon>
        <taxon>Streptophyta</taxon>
        <taxon>Embryophyta</taxon>
        <taxon>Tracheophyta</taxon>
        <taxon>Spermatophyta</taxon>
        <taxon>Magnoliopsida</taxon>
        <taxon>eudicotyledons</taxon>
        <taxon>Gunneridae</taxon>
        <taxon>Pentapetalae</taxon>
        <taxon>asterids</taxon>
        <taxon>lamiids</taxon>
        <taxon>Solanales</taxon>
        <taxon>Convolvulaceae</taxon>
        <taxon>Cuscuteae</taxon>
        <taxon>Cuscuta</taxon>
        <taxon>Cuscuta subgen. Cuscuta</taxon>
    </lineage>
</organism>
<evidence type="ECO:0000313" key="3">
    <source>
        <dbReference type="Proteomes" id="UP001152523"/>
    </source>
</evidence>
<dbReference type="AlphaFoldDB" id="A0AAV0C3J0"/>
<dbReference type="Proteomes" id="UP001152523">
    <property type="component" value="Unassembled WGS sequence"/>
</dbReference>
<proteinExistence type="predicted"/>
<feature type="region of interest" description="Disordered" evidence="1">
    <location>
        <begin position="14"/>
        <end position="33"/>
    </location>
</feature>
<dbReference type="EMBL" id="CAMAPF010000008">
    <property type="protein sequence ID" value="CAH9060020.1"/>
    <property type="molecule type" value="Genomic_DNA"/>
</dbReference>
<gene>
    <name evidence="2" type="ORF">CEPIT_LOCUS1490</name>
</gene>
<comment type="caution">
    <text evidence="2">The sequence shown here is derived from an EMBL/GenBank/DDBJ whole genome shotgun (WGS) entry which is preliminary data.</text>
</comment>